<gene>
    <name evidence="7" type="ORF">MUB46_07245</name>
</gene>
<name>A0AAW5QUA1_9HYPH</name>
<dbReference type="GO" id="GO:0006567">
    <property type="term" value="P:L-threonine catabolic process"/>
    <property type="evidence" value="ECO:0007669"/>
    <property type="project" value="UniProtKB-UniRule"/>
</dbReference>
<dbReference type="InterPro" id="IPR015424">
    <property type="entry name" value="PyrdxlP-dep_Trfase"/>
</dbReference>
<dbReference type="GO" id="GO:0004793">
    <property type="term" value="F:threonine aldolase activity"/>
    <property type="evidence" value="ECO:0007669"/>
    <property type="project" value="UniProtKB-UniRule"/>
</dbReference>
<evidence type="ECO:0000256" key="3">
    <source>
        <dbReference type="ARBA" id="ARBA00011881"/>
    </source>
</evidence>
<accession>A0AAW5QUA1</accession>
<keyword evidence="5 7" id="KW-0456">Lyase</keyword>
<dbReference type="InterPro" id="IPR015421">
    <property type="entry name" value="PyrdxlP-dep_Trfase_major"/>
</dbReference>
<sequence>MQFASDNTAGISERILKAIAEASNGFAGSYGGDERTRALEARMADLFERDVTIFPVVTGTAANALSMAAIAPPWTGILCSHDAHVMTDECGAAEMFTGGAKLFGIDGRHAKFDADELARRLEAWPGGVPHHVQPAAVSISQVSEFGAVWSVGEVGAIGEVAKRNGLKLHMDGARFANAVAALGCAPADITWRAGVDILSFGATKNGALAAEAIVVFDPDLAASLAYRRMKAGQLLSKGRFLAAQFLAYLEDGHWLELAGHANAKASDLGAAIEAAPNCRLAVPVQANEVFAFIAPSVDRALTEAGAAYHDWPAGIPDPEDPPVDGEKLVRFVCSFQTTGQEVGRFAQVIGTA</sequence>
<evidence type="ECO:0000256" key="2">
    <source>
        <dbReference type="ARBA" id="ARBA00006966"/>
    </source>
</evidence>
<reference evidence="7 8" key="1">
    <citation type="submission" date="2022-04" db="EMBL/GenBank/DDBJ databases">
        <authorList>
            <person name="Ye Y.-Q."/>
            <person name="Du Z.-J."/>
        </authorList>
    </citation>
    <scope>NUCLEOTIDE SEQUENCE [LARGE SCALE GENOMIC DNA]</scope>
    <source>
        <strain evidence="7 8">A6E488</strain>
    </source>
</reference>
<comment type="cofactor">
    <cofactor evidence="1 5">
        <name>pyridoxal 5'-phosphate</name>
        <dbReference type="ChEBI" id="CHEBI:597326"/>
    </cofactor>
</comment>
<comment type="catalytic activity">
    <reaction evidence="5">
        <text>L-allo-threonine = acetaldehyde + glycine</text>
        <dbReference type="Rhea" id="RHEA:26209"/>
        <dbReference type="ChEBI" id="CHEBI:15343"/>
        <dbReference type="ChEBI" id="CHEBI:57305"/>
        <dbReference type="ChEBI" id="CHEBI:58585"/>
        <dbReference type="EC" id="4.1.2.48"/>
    </reaction>
</comment>
<dbReference type="InterPro" id="IPR026273">
    <property type="entry name" value="Low_specificity_L-TA_bact"/>
</dbReference>
<evidence type="ECO:0000313" key="8">
    <source>
        <dbReference type="Proteomes" id="UP001320898"/>
    </source>
</evidence>
<dbReference type="SUPFAM" id="SSF53383">
    <property type="entry name" value="PLP-dependent transferases"/>
    <property type="match status" value="1"/>
</dbReference>
<comment type="similarity">
    <text evidence="2 5">Belongs to the threonine aldolase family.</text>
</comment>
<evidence type="ECO:0000256" key="5">
    <source>
        <dbReference type="PIRNR" id="PIRNR038940"/>
    </source>
</evidence>
<feature type="domain" description="Aromatic amino acid beta-eliminating lyase/threonine aldolase" evidence="6">
    <location>
        <begin position="2"/>
        <end position="293"/>
    </location>
</feature>
<dbReference type="Gene3D" id="3.40.640.10">
    <property type="entry name" value="Type I PLP-dependent aspartate aminotransferase-like (Major domain)"/>
    <property type="match status" value="1"/>
</dbReference>
<keyword evidence="4 5" id="KW-0663">Pyridoxal phosphate</keyword>
<dbReference type="AlphaFoldDB" id="A0AAW5QUA1"/>
<evidence type="ECO:0000313" key="7">
    <source>
        <dbReference type="EMBL" id="MCT8971646.1"/>
    </source>
</evidence>
<organism evidence="7 8">
    <name type="scientific">Microbaculum marinisediminis</name>
    <dbReference type="NCBI Taxonomy" id="2931392"/>
    <lineage>
        <taxon>Bacteria</taxon>
        <taxon>Pseudomonadati</taxon>
        <taxon>Pseudomonadota</taxon>
        <taxon>Alphaproteobacteria</taxon>
        <taxon>Hyphomicrobiales</taxon>
        <taxon>Tepidamorphaceae</taxon>
        <taxon>Microbaculum</taxon>
    </lineage>
</organism>
<dbReference type="EMBL" id="JALIDZ010000003">
    <property type="protein sequence ID" value="MCT8971646.1"/>
    <property type="molecule type" value="Genomic_DNA"/>
</dbReference>
<evidence type="ECO:0000259" key="6">
    <source>
        <dbReference type="Pfam" id="PF01212"/>
    </source>
</evidence>
<keyword evidence="8" id="KW-1185">Reference proteome</keyword>
<comment type="function">
    <text evidence="5">Catalyzes the cleavage of L-allo-threonine and L-threonine to glycine and acetaldehyde.</text>
</comment>
<protein>
    <recommendedName>
        <fullName evidence="5">L-threonine aldolase</fullName>
        <ecNumber evidence="5">4.1.2.48</ecNumber>
    </recommendedName>
</protein>
<dbReference type="PANTHER" id="PTHR48097">
    <property type="entry name" value="L-THREONINE ALDOLASE-RELATED"/>
    <property type="match status" value="1"/>
</dbReference>
<comment type="catalytic activity">
    <reaction evidence="5">
        <text>L-threonine = acetaldehyde + glycine</text>
        <dbReference type="Rhea" id="RHEA:19625"/>
        <dbReference type="ChEBI" id="CHEBI:15343"/>
        <dbReference type="ChEBI" id="CHEBI:57305"/>
        <dbReference type="ChEBI" id="CHEBI:57926"/>
        <dbReference type="EC" id="4.1.2.48"/>
    </reaction>
</comment>
<dbReference type="InterPro" id="IPR001597">
    <property type="entry name" value="ArAA_b-elim_lyase/Thr_aldolase"/>
</dbReference>
<dbReference type="Gene3D" id="3.90.1150.10">
    <property type="entry name" value="Aspartate Aminotransferase, domain 1"/>
    <property type="match status" value="1"/>
</dbReference>
<dbReference type="Proteomes" id="UP001320898">
    <property type="component" value="Unassembled WGS sequence"/>
</dbReference>
<dbReference type="EC" id="4.1.2.48" evidence="5"/>
<dbReference type="InterPro" id="IPR015422">
    <property type="entry name" value="PyrdxlP-dep_Trfase_small"/>
</dbReference>
<proteinExistence type="inferred from homology"/>
<evidence type="ECO:0000256" key="1">
    <source>
        <dbReference type="ARBA" id="ARBA00001933"/>
    </source>
</evidence>
<dbReference type="RefSeq" id="WP_261615221.1">
    <property type="nucleotide sequence ID" value="NZ_JALIDZ010000003.1"/>
</dbReference>
<evidence type="ECO:0000256" key="4">
    <source>
        <dbReference type="ARBA" id="ARBA00022898"/>
    </source>
</evidence>
<dbReference type="Pfam" id="PF01212">
    <property type="entry name" value="Beta_elim_lyase"/>
    <property type="match status" value="1"/>
</dbReference>
<comment type="caution">
    <text evidence="7">The sequence shown here is derived from an EMBL/GenBank/DDBJ whole genome shotgun (WGS) entry which is preliminary data.</text>
</comment>
<comment type="subunit">
    <text evidence="3">Homotetramer.</text>
</comment>
<dbReference type="PANTHER" id="PTHR48097:SF5">
    <property type="entry name" value="LOW SPECIFICITY L-THREONINE ALDOLASE"/>
    <property type="match status" value="1"/>
</dbReference>
<dbReference type="PIRSF" id="PIRSF038940">
    <property type="entry name" value="Low_specificity_LTA"/>
    <property type="match status" value="1"/>
</dbReference>